<name>A0A091E131_FUKDA</name>
<organism evidence="2 3">
    <name type="scientific">Fukomys damarensis</name>
    <name type="common">Damaraland mole rat</name>
    <name type="synonym">Cryptomys damarensis</name>
    <dbReference type="NCBI Taxonomy" id="885580"/>
    <lineage>
        <taxon>Eukaryota</taxon>
        <taxon>Metazoa</taxon>
        <taxon>Chordata</taxon>
        <taxon>Craniata</taxon>
        <taxon>Vertebrata</taxon>
        <taxon>Euteleostomi</taxon>
        <taxon>Mammalia</taxon>
        <taxon>Eutheria</taxon>
        <taxon>Euarchontoglires</taxon>
        <taxon>Glires</taxon>
        <taxon>Rodentia</taxon>
        <taxon>Hystricomorpha</taxon>
        <taxon>Bathyergidae</taxon>
        <taxon>Fukomys</taxon>
    </lineage>
</organism>
<dbReference type="EMBL" id="KN121537">
    <property type="protein sequence ID" value="KFO36225.1"/>
    <property type="molecule type" value="Genomic_DNA"/>
</dbReference>
<evidence type="ECO:0000313" key="3">
    <source>
        <dbReference type="Proteomes" id="UP000028990"/>
    </source>
</evidence>
<keyword evidence="3" id="KW-1185">Reference proteome</keyword>
<proteinExistence type="predicted"/>
<reference evidence="2 3" key="1">
    <citation type="submission" date="2013-11" db="EMBL/GenBank/DDBJ databases">
        <title>The Damaraland mole rat (Fukomys damarensis) genome and evolution of African mole rats.</title>
        <authorList>
            <person name="Gladyshev V.N."/>
            <person name="Fang X."/>
        </authorList>
    </citation>
    <scope>NUCLEOTIDE SEQUENCE [LARGE SCALE GENOMIC DNA]</scope>
    <source>
        <tissue evidence="2">Liver</tissue>
    </source>
</reference>
<sequence>MRGAERLQFQLQGSLRVSDAVLATVDGSNGPQDQSIIADQLKSAECLLWQDSRVRCDMRADCSHLRRGRALTPAAPGEWLEETQQYCRTAGREVSVDEARMGTEHSGTGCRGLQGMAP</sequence>
<evidence type="ECO:0000256" key="1">
    <source>
        <dbReference type="SAM" id="MobiDB-lite"/>
    </source>
</evidence>
<accession>A0A091E131</accession>
<protein>
    <submittedName>
        <fullName evidence="2">Uncharacterized protein</fullName>
    </submittedName>
</protein>
<feature type="region of interest" description="Disordered" evidence="1">
    <location>
        <begin position="99"/>
        <end position="118"/>
    </location>
</feature>
<evidence type="ECO:0000313" key="2">
    <source>
        <dbReference type="EMBL" id="KFO36225.1"/>
    </source>
</evidence>
<dbReference type="AlphaFoldDB" id="A0A091E131"/>
<gene>
    <name evidence="2" type="ORF">H920_02437</name>
</gene>
<dbReference type="Proteomes" id="UP000028990">
    <property type="component" value="Unassembled WGS sequence"/>
</dbReference>